<dbReference type="EMBL" id="QAOQ01000004">
    <property type="protein sequence ID" value="PTQ97005.1"/>
    <property type="molecule type" value="Genomic_DNA"/>
</dbReference>
<evidence type="ECO:0000256" key="6">
    <source>
        <dbReference type="ARBA" id="ARBA00038076"/>
    </source>
</evidence>
<dbReference type="OrthoDB" id="9770036at2"/>
<dbReference type="GO" id="GO:0022857">
    <property type="term" value="F:transmembrane transporter activity"/>
    <property type="evidence" value="ECO:0007669"/>
    <property type="project" value="TreeGrafter"/>
</dbReference>
<name>A0A2T5JAB7_9SPHI</name>
<evidence type="ECO:0000256" key="5">
    <source>
        <dbReference type="ARBA" id="ARBA00023136"/>
    </source>
</evidence>
<evidence type="ECO:0000256" key="1">
    <source>
        <dbReference type="ARBA" id="ARBA00004651"/>
    </source>
</evidence>
<evidence type="ECO:0000256" key="7">
    <source>
        <dbReference type="SAM" id="Phobius"/>
    </source>
</evidence>
<dbReference type="PANTHER" id="PTHR30572">
    <property type="entry name" value="MEMBRANE COMPONENT OF TRANSPORTER-RELATED"/>
    <property type="match status" value="1"/>
</dbReference>
<keyword evidence="11" id="KW-1185">Reference proteome</keyword>
<feature type="transmembrane region" description="Helical" evidence="7">
    <location>
        <begin position="371"/>
        <end position="389"/>
    </location>
</feature>
<evidence type="ECO:0000256" key="4">
    <source>
        <dbReference type="ARBA" id="ARBA00022989"/>
    </source>
</evidence>
<dbReference type="PANTHER" id="PTHR30572:SF4">
    <property type="entry name" value="ABC TRANSPORTER PERMEASE YTRF"/>
    <property type="match status" value="1"/>
</dbReference>
<comment type="similarity">
    <text evidence="6">Belongs to the ABC-4 integral membrane protein family.</text>
</comment>
<feature type="transmembrane region" description="Helical" evidence="7">
    <location>
        <begin position="279"/>
        <end position="306"/>
    </location>
</feature>
<dbReference type="GO" id="GO:0005886">
    <property type="term" value="C:plasma membrane"/>
    <property type="evidence" value="ECO:0007669"/>
    <property type="project" value="UniProtKB-SubCell"/>
</dbReference>
<sequence length="406" mass="43950">MNITNLIRIAFRALLRNKLRAFLTMLGIIIGVGAVITMVAIGQGSKESIQSQLSSMGSNMITVLPASNVNGGVRIAGSSFQTLTSKDITLLKRNVEDINSLSPSVTSRGQAINGALNWPTQIQGVSPDYMDIRKLTLKDGISFTNADVLTSAKVCLIGQTVIDNIFPNGENPIGKVIRFNRIPFQIIGILNPKGQNAFGQDQDDIIIAPYTTVQKRILATIYYQNIYASATNEAVTDAAVNEITETLRESHRLRDSEDNDFQVRTQAELINTLSSTSGLLTTLLTVIAGISLVIGGIGIMNIMYVSVTERTKEIGLRMSIGARGIDILLQFLIEAIIISIIGGIIGVLLGITAARIVTLTLNWPTIISETSIVVSFIVCGITGIFFGYYPAQKASRLDPIEALRYE</sequence>
<accession>A0A2T5JAB7</accession>
<keyword evidence="2" id="KW-1003">Cell membrane</keyword>
<feature type="domain" description="MacB-like periplasmic core" evidence="9">
    <location>
        <begin position="22"/>
        <end position="245"/>
    </location>
</feature>
<dbReference type="RefSeq" id="WP_107828940.1">
    <property type="nucleotide sequence ID" value="NZ_CP160205.1"/>
</dbReference>
<dbReference type="Pfam" id="PF12704">
    <property type="entry name" value="MacB_PCD"/>
    <property type="match status" value="1"/>
</dbReference>
<organism evidence="10 11">
    <name type="scientific">Mucilaginibacter yixingensis</name>
    <dbReference type="NCBI Taxonomy" id="1295612"/>
    <lineage>
        <taxon>Bacteria</taxon>
        <taxon>Pseudomonadati</taxon>
        <taxon>Bacteroidota</taxon>
        <taxon>Sphingobacteriia</taxon>
        <taxon>Sphingobacteriales</taxon>
        <taxon>Sphingobacteriaceae</taxon>
        <taxon>Mucilaginibacter</taxon>
    </lineage>
</organism>
<keyword evidence="3 7" id="KW-0812">Transmembrane</keyword>
<dbReference type="InterPro" id="IPR025857">
    <property type="entry name" value="MacB_PCD"/>
</dbReference>
<feature type="domain" description="ABC3 transporter permease C-terminal" evidence="8">
    <location>
        <begin position="286"/>
        <end position="399"/>
    </location>
</feature>
<proteinExistence type="inferred from homology"/>
<dbReference type="InterPro" id="IPR003838">
    <property type="entry name" value="ABC3_permease_C"/>
</dbReference>
<dbReference type="AlphaFoldDB" id="A0A2T5JAB7"/>
<evidence type="ECO:0000313" key="11">
    <source>
        <dbReference type="Proteomes" id="UP000244168"/>
    </source>
</evidence>
<evidence type="ECO:0000313" key="10">
    <source>
        <dbReference type="EMBL" id="PTQ97005.1"/>
    </source>
</evidence>
<gene>
    <name evidence="10" type="ORF">C8P68_104499</name>
</gene>
<feature type="transmembrane region" description="Helical" evidence="7">
    <location>
        <begin position="327"/>
        <end position="351"/>
    </location>
</feature>
<comment type="caution">
    <text evidence="10">The sequence shown here is derived from an EMBL/GenBank/DDBJ whole genome shotgun (WGS) entry which is preliminary data.</text>
</comment>
<protein>
    <submittedName>
        <fullName evidence="10">Putative ABC transport system permease protein</fullName>
    </submittedName>
</protein>
<feature type="transmembrane region" description="Helical" evidence="7">
    <location>
        <begin position="21"/>
        <end position="42"/>
    </location>
</feature>
<evidence type="ECO:0000256" key="3">
    <source>
        <dbReference type="ARBA" id="ARBA00022692"/>
    </source>
</evidence>
<dbReference type="Proteomes" id="UP000244168">
    <property type="component" value="Unassembled WGS sequence"/>
</dbReference>
<evidence type="ECO:0000259" key="9">
    <source>
        <dbReference type="Pfam" id="PF12704"/>
    </source>
</evidence>
<evidence type="ECO:0000259" key="8">
    <source>
        <dbReference type="Pfam" id="PF02687"/>
    </source>
</evidence>
<keyword evidence="5 7" id="KW-0472">Membrane</keyword>
<dbReference type="InterPro" id="IPR050250">
    <property type="entry name" value="Macrolide_Exporter_MacB"/>
</dbReference>
<reference evidence="10 11" key="1">
    <citation type="submission" date="2018-04" db="EMBL/GenBank/DDBJ databases">
        <title>Genomic Encyclopedia of Archaeal and Bacterial Type Strains, Phase II (KMG-II): from individual species to whole genera.</title>
        <authorList>
            <person name="Goeker M."/>
        </authorList>
    </citation>
    <scope>NUCLEOTIDE SEQUENCE [LARGE SCALE GENOMIC DNA]</scope>
    <source>
        <strain evidence="10 11">DSM 26809</strain>
    </source>
</reference>
<evidence type="ECO:0000256" key="2">
    <source>
        <dbReference type="ARBA" id="ARBA00022475"/>
    </source>
</evidence>
<comment type="subcellular location">
    <subcellularLocation>
        <location evidence="1">Cell membrane</location>
        <topology evidence="1">Multi-pass membrane protein</topology>
    </subcellularLocation>
</comment>
<keyword evidence="4 7" id="KW-1133">Transmembrane helix</keyword>
<dbReference type="Pfam" id="PF02687">
    <property type="entry name" value="FtsX"/>
    <property type="match status" value="1"/>
</dbReference>